<proteinExistence type="inferred from homology"/>
<organism evidence="6">
    <name type="scientific">Dermatophagoides farinae</name>
    <name type="common">American house dust mite</name>
    <dbReference type="NCBI Taxonomy" id="6954"/>
    <lineage>
        <taxon>Eukaryota</taxon>
        <taxon>Metazoa</taxon>
        <taxon>Ecdysozoa</taxon>
        <taxon>Arthropoda</taxon>
        <taxon>Chelicerata</taxon>
        <taxon>Arachnida</taxon>
        <taxon>Acari</taxon>
        <taxon>Acariformes</taxon>
        <taxon>Sarcoptiformes</taxon>
        <taxon>Astigmata</taxon>
        <taxon>Psoroptidia</taxon>
        <taxon>Analgoidea</taxon>
        <taxon>Pyroglyphidae</taxon>
        <taxon>Dermatophagoidinae</taxon>
        <taxon>Dermatophagoides</taxon>
    </lineage>
</organism>
<feature type="signal peptide" evidence="3">
    <location>
        <begin position="1"/>
        <end position="19"/>
    </location>
</feature>
<dbReference type="AlphaFoldDB" id="A0A9D4P5H9"/>
<dbReference type="Pfam" id="PF11938">
    <property type="entry name" value="DUF3456"/>
    <property type="match status" value="1"/>
</dbReference>
<gene>
    <name evidence="6" type="ORF">HUG17_0699</name>
</gene>
<dbReference type="InterPro" id="IPR029044">
    <property type="entry name" value="Nucleotide-diphossugar_trans"/>
</dbReference>
<reference evidence="6" key="1">
    <citation type="submission" date="2020-06" db="EMBL/GenBank/DDBJ databases">
        <authorList>
            <person name="Ji K."/>
            <person name="Li J."/>
        </authorList>
    </citation>
    <scope>NUCLEOTIDE SEQUENCE</scope>
    <source>
        <strain evidence="6">JKM2019</strain>
        <tissue evidence="6">Whole body</tissue>
    </source>
</reference>
<dbReference type="InterPro" id="IPR021852">
    <property type="entry name" value="DUF3456"/>
</dbReference>
<dbReference type="PANTHER" id="PTHR15382:SF8">
    <property type="entry name" value="CANOPY B"/>
    <property type="match status" value="1"/>
</dbReference>
<evidence type="ECO:0000256" key="2">
    <source>
        <dbReference type="ARBA" id="ARBA00022729"/>
    </source>
</evidence>
<name>A0A9D4P5H9_DERFA</name>
<dbReference type="InterPro" id="IPR001173">
    <property type="entry name" value="Glyco_trans_2-like"/>
</dbReference>
<dbReference type="EMBL" id="SDOV01000001">
    <property type="protein sequence ID" value="KAH7645161.1"/>
    <property type="molecule type" value="Genomic_DNA"/>
</dbReference>
<sequence>MNVIVVVVVLLWLLLLCNHHHHHNASDIVPVGEAVANLRESLRFVLDVNQTMFYSERLENLYEWTDLSRFEQSVYGKLPYGIFDMFGWSSKDKLNAFGVNDKTNRRVPYDRRASDERPWKCRHWHYDPRVMPKVSVIIPFHEEDMIVLTRTIFSVLLNSPRSILKEVIVMADGCCNQYTNGTLSYLNSEIYSNRHQQHLLNNIEIFRMFSVELFLEYLPLLFGENVQHGKVRVFKTQERFGWSRSIHNVLSQVTGDVLVVLTSHVEVSANWLIPLLAPIVQNERTVAVPVLGQIDRHNFYFSVESPSAVYWDGALKTRKIRLDQVADYHFVNRWKKNETIRTFPRKVDLLSQVQFAIARSYAEQIGLFDSDHVVNPNAGHVIWDYTYKIRKCGGGGGRILVIPCSLIYELPKLMVHSMGQVVDRTHRAFNYQYEPDCLRRQFAIEFLDPNVLLHAFYVHYPILDCPPSSTAAAAATCSHRPEKAREHVTVDNDSIELQTFRSGWPPPRNVEFGQLVNVAYAVCMAPEKLKNQVVMIGSYCSAASSSSSNPRGRLLRLNQENQLFYGVECLIPNLVSNQIQLSDDCRQDLSKSWHYDNNNQQLIMLCCTSLLMLLFFVPALLISASSVEEEHYGVRYATACEVCKILALELENRFHDTAKSHDVIETGYTFDSDQRAKKQYKASELRLIESMDGICDVMLEYNIHKERKDSNRFAKGMSTTFQTLHGLVDKGVKVDLGIPYDLWDKPSAEITNLKTQCEDMMEKHEADIEQWYYHHQQQQSLIQYLCQDRVLPNDNHHGDTAACLTETTLPSKEEL</sequence>
<protein>
    <recommendedName>
        <fullName evidence="7">DUF3456 domain-containing protein</fullName>
    </recommendedName>
</protein>
<comment type="similarity">
    <text evidence="1">Belongs to the canopy family.</text>
</comment>
<feature type="domain" description="Glycosyltransferase 2-like" evidence="4">
    <location>
        <begin position="227"/>
        <end position="305"/>
    </location>
</feature>
<dbReference type="SUPFAM" id="SSF53448">
    <property type="entry name" value="Nucleotide-diphospho-sugar transferases"/>
    <property type="match status" value="1"/>
</dbReference>
<evidence type="ECO:0000256" key="1">
    <source>
        <dbReference type="ARBA" id="ARBA00007285"/>
    </source>
</evidence>
<evidence type="ECO:0000313" key="6">
    <source>
        <dbReference type="EMBL" id="KAH7645161.1"/>
    </source>
</evidence>
<feature type="chain" id="PRO_5038351723" description="DUF3456 domain-containing protein" evidence="3">
    <location>
        <begin position="20"/>
        <end position="815"/>
    </location>
</feature>
<evidence type="ECO:0000259" key="4">
    <source>
        <dbReference type="Pfam" id="PF00535"/>
    </source>
</evidence>
<dbReference type="Proteomes" id="UP000828236">
    <property type="component" value="Unassembled WGS sequence"/>
</dbReference>
<dbReference type="Pfam" id="PF00535">
    <property type="entry name" value="Glycos_transf_2"/>
    <property type="match status" value="1"/>
</dbReference>
<evidence type="ECO:0000256" key="3">
    <source>
        <dbReference type="SAM" id="SignalP"/>
    </source>
</evidence>
<dbReference type="PANTHER" id="PTHR15382">
    <property type="entry name" value="CTG4A-RELATED"/>
    <property type="match status" value="1"/>
</dbReference>
<feature type="domain" description="DUF3456" evidence="5">
    <location>
        <begin position="640"/>
        <end position="789"/>
    </location>
</feature>
<comment type="caution">
    <text evidence="6">The sequence shown here is derived from an EMBL/GenBank/DDBJ whole genome shotgun (WGS) entry which is preliminary data.</text>
</comment>
<evidence type="ECO:0008006" key="7">
    <source>
        <dbReference type="Google" id="ProtNLM"/>
    </source>
</evidence>
<keyword evidence="2 3" id="KW-0732">Signal</keyword>
<evidence type="ECO:0000259" key="5">
    <source>
        <dbReference type="Pfam" id="PF11938"/>
    </source>
</evidence>
<accession>A0A9D4P5H9</accession>
<reference evidence="6" key="2">
    <citation type="journal article" date="2021" name="World Allergy Organ. J.">
        <title>Chromosome-level assembly of Dermatophagoides farinae genome and transcriptome reveals two novel allergens Der f 37 and Der f 39.</title>
        <authorList>
            <person name="Chen J."/>
            <person name="Cai Z."/>
            <person name="Fan D."/>
            <person name="Hu J."/>
            <person name="Hou Y."/>
            <person name="He Y."/>
            <person name="Zhang Z."/>
            <person name="Zhao Z."/>
            <person name="Gao P."/>
            <person name="Hu W."/>
            <person name="Sun J."/>
            <person name="Li J."/>
            <person name="Ji K."/>
        </authorList>
    </citation>
    <scope>NUCLEOTIDE SEQUENCE</scope>
    <source>
        <strain evidence="6">JKM2019</strain>
    </source>
</reference>
<dbReference type="Gene3D" id="3.90.550.10">
    <property type="entry name" value="Spore Coat Polysaccharide Biosynthesis Protein SpsA, Chain A"/>
    <property type="match status" value="1"/>
</dbReference>